<dbReference type="Gene3D" id="1.10.3110.10">
    <property type="entry name" value="protoporphyrinogen ix oxidase, domain 3"/>
    <property type="match status" value="1"/>
</dbReference>
<sequence length="544" mass="54956">MSTPIDVLVIGGGVAGLVAARECAQVGLSVTIIEATDAVGGPVAGHVLDGLSLDSGTESFAVRGGTVAAFIEDLGLTDQVVAPNAAGAWLHLPVLHPGSSSRARAKRIAAGLALPGPSTDTSMSVPLPMAGVLGIPGSPLADDVRRVIGWKGALRAYLDRLMPVLTIGREHSLGELVKKRMGARVLDRLVEPVASGVYTTSAVDLEIDVVAPGLNRALTTAGSLSGAVSALRAGAPAGSNVGGLLGGMAILPAAIVAALEHHNVSIQTGTTAETLARSGTDDAPTWNVTVTRQADVAPAAPQAAPANPAITAPAVMPDPATPAIPATTAILTARYVIVATQGAQALRLVNSLGAQFDALAELDWPAPTAVTLTSLVLDAPALDAHPRGTGVLVAVDAPDVTAKALTHVTAKWAWVAQAAGPGRHVVRLSYGRAGAPNPTDDLSDDELQALALHDASVLLGVPLPASSVRAFARMEWRDALSPATLGAPERAQQVREAVAQAPALEITGAWLAGTGLASVIPHALEAGDRIRHAALGLTIAAPDL</sequence>
<keyword evidence="3" id="KW-1185">Reference proteome</keyword>
<reference evidence="2 3" key="1">
    <citation type="submission" date="2019-03" db="EMBL/GenBank/DDBJ databases">
        <title>Genomics of glacier-inhabiting Cryobacterium strains.</title>
        <authorList>
            <person name="Liu Q."/>
            <person name="Xin Y.-H."/>
        </authorList>
    </citation>
    <scope>NUCLEOTIDE SEQUENCE [LARGE SCALE GENOMIC DNA]</scope>
    <source>
        <strain evidence="2 3">Sr36</strain>
    </source>
</reference>
<evidence type="ECO:0000259" key="1">
    <source>
        <dbReference type="Pfam" id="PF01593"/>
    </source>
</evidence>
<dbReference type="InterPro" id="IPR050464">
    <property type="entry name" value="Zeta_carotene_desat/Oxidored"/>
</dbReference>
<dbReference type="OrthoDB" id="3450553at2"/>
<evidence type="ECO:0000313" key="3">
    <source>
        <dbReference type="Proteomes" id="UP000298154"/>
    </source>
</evidence>
<organism evidence="2 3">
    <name type="scientific">Cryobacterium ruanii</name>
    <dbReference type="NCBI Taxonomy" id="1259197"/>
    <lineage>
        <taxon>Bacteria</taxon>
        <taxon>Bacillati</taxon>
        <taxon>Actinomycetota</taxon>
        <taxon>Actinomycetes</taxon>
        <taxon>Micrococcales</taxon>
        <taxon>Microbacteriaceae</taxon>
        <taxon>Cryobacterium</taxon>
    </lineage>
</organism>
<protein>
    <submittedName>
        <fullName evidence="2">FAD-dependent oxidoreductase</fullName>
    </submittedName>
</protein>
<dbReference type="RefSeq" id="WP_134556280.1">
    <property type="nucleotide sequence ID" value="NZ_SOHK01000017.1"/>
</dbReference>
<dbReference type="Gene3D" id="3.50.50.60">
    <property type="entry name" value="FAD/NAD(P)-binding domain"/>
    <property type="match status" value="1"/>
</dbReference>
<dbReference type="PANTHER" id="PTHR42923">
    <property type="entry name" value="PROTOPORPHYRINOGEN OXIDASE"/>
    <property type="match status" value="1"/>
</dbReference>
<dbReference type="InterPro" id="IPR002937">
    <property type="entry name" value="Amino_oxidase"/>
</dbReference>
<dbReference type="PANTHER" id="PTHR42923:SF3">
    <property type="entry name" value="PROTOPORPHYRINOGEN OXIDASE"/>
    <property type="match status" value="1"/>
</dbReference>
<gene>
    <name evidence="2" type="ORF">E3T47_11875</name>
</gene>
<dbReference type="EMBL" id="SOHK01000017">
    <property type="protein sequence ID" value="TFD64194.1"/>
    <property type="molecule type" value="Genomic_DNA"/>
</dbReference>
<dbReference type="SUPFAM" id="SSF51905">
    <property type="entry name" value="FAD/NAD(P)-binding domain"/>
    <property type="match status" value="1"/>
</dbReference>
<feature type="domain" description="Amine oxidase" evidence="1">
    <location>
        <begin position="14"/>
        <end position="529"/>
    </location>
</feature>
<name>A0A4R9AKL9_9MICO</name>
<proteinExistence type="predicted"/>
<evidence type="ECO:0000313" key="2">
    <source>
        <dbReference type="EMBL" id="TFD64194.1"/>
    </source>
</evidence>
<dbReference type="GO" id="GO:0016491">
    <property type="term" value="F:oxidoreductase activity"/>
    <property type="evidence" value="ECO:0007669"/>
    <property type="project" value="InterPro"/>
</dbReference>
<comment type="caution">
    <text evidence="2">The sequence shown here is derived from an EMBL/GenBank/DDBJ whole genome shotgun (WGS) entry which is preliminary data.</text>
</comment>
<dbReference type="Proteomes" id="UP000298154">
    <property type="component" value="Unassembled WGS sequence"/>
</dbReference>
<dbReference type="AlphaFoldDB" id="A0A4R9AKL9"/>
<dbReference type="SUPFAM" id="SSF54373">
    <property type="entry name" value="FAD-linked reductases, C-terminal domain"/>
    <property type="match status" value="1"/>
</dbReference>
<dbReference type="InterPro" id="IPR036188">
    <property type="entry name" value="FAD/NAD-bd_sf"/>
</dbReference>
<dbReference type="Pfam" id="PF01593">
    <property type="entry name" value="Amino_oxidase"/>
    <property type="match status" value="1"/>
</dbReference>
<dbReference type="Gene3D" id="3.90.660.20">
    <property type="entry name" value="Protoporphyrinogen oxidase, mitochondrial, domain 2"/>
    <property type="match status" value="2"/>
</dbReference>
<dbReference type="PRINTS" id="PR00411">
    <property type="entry name" value="PNDRDTASEI"/>
</dbReference>
<accession>A0A4R9AKL9</accession>